<name>A0ABM8B786_9BIFI</name>
<evidence type="ECO:0000313" key="1">
    <source>
        <dbReference type="EMBL" id="BDR52725.1"/>
    </source>
</evidence>
<sequence length="387" mass="42984">MAYRDFRTSTLDRLLELVKQVEPGDSMASRAADWIGDRGIALKRWAVGLNPGDSLASMDSYLKQTADVNNTSADEIRRIWQKVNDDNSQYSTRFLELWADLKDLHRQIDILESTINPAAGSFTAQHITAVVGSSIDSYLDYSNLLKQMVGKGLTSQDLTDLKNNNPMLLNKVLRNLSAVFIPLIPSLGVGQKWELPVGPGLVLSYEAGLSSPGNSVHVDLSAPLKEQRLQIEDMVSLSVNGPGVEVDKYGRPVDHNPLEPGDTKWELDWAASITGMESTWTRTHNGSKQKYEVAFKYRSPSASVGYGVETHVGTDTLSTDLKLTASVVPWVPLKVPEIHGPQRVPEFHFPHIEIPGLVPDPAWNPNQEPANPWLVFPWFEPVFQFAF</sequence>
<accession>A0ABM8B786</accession>
<gene>
    <name evidence="1" type="ORF">KIM372_06320</name>
</gene>
<evidence type="ECO:0000313" key="2">
    <source>
        <dbReference type="Proteomes" id="UP001321766"/>
    </source>
</evidence>
<dbReference type="EMBL" id="AP026798">
    <property type="protein sequence ID" value="BDR52725.1"/>
    <property type="molecule type" value="Genomic_DNA"/>
</dbReference>
<organism evidence="1 2">
    <name type="scientific">Bombiscardovia nodaiensis</name>
    <dbReference type="NCBI Taxonomy" id="2932181"/>
    <lineage>
        <taxon>Bacteria</taxon>
        <taxon>Bacillati</taxon>
        <taxon>Actinomycetota</taxon>
        <taxon>Actinomycetes</taxon>
        <taxon>Bifidobacteriales</taxon>
        <taxon>Bifidobacteriaceae</taxon>
        <taxon>Bombiscardovia</taxon>
    </lineage>
</organism>
<protein>
    <submittedName>
        <fullName evidence="1">Uncharacterized protein</fullName>
    </submittedName>
</protein>
<keyword evidence="2" id="KW-1185">Reference proteome</keyword>
<dbReference type="Proteomes" id="UP001321766">
    <property type="component" value="Chromosome"/>
</dbReference>
<proteinExistence type="predicted"/>
<reference evidence="1 2" key="1">
    <citation type="journal article" date="2023" name="Microbiol. Spectr.">
        <title>Symbiosis of Carpenter Bees with Uncharacterized Lactic Acid Bacteria Showing NAD Auxotrophy.</title>
        <authorList>
            <person name="Kawasaki S."/>
            <person name="Ozawa K."/>
            <person name="Mori T."/>
            <person name="Yamamoto A."/>
            <person name="Ito M."/>
            <person name="Ohkuma M."/>
            <person name="Sakamoto M."/>
            <person name="Matsutani M."/>
        </authorList>
    </citation>
    <scope>NUCLEOTIDE SEQUENCE [LARGE SCALE GENOMIC DNA]</scope>
    <source>
        <strain evidence="1 2">Kim37-2</strain>
    </source>
</reference>